<dbReference type="Proteomes" id="UP000261811">
    <property type="component" value="Unassembled WGS sequence"/>
</dbReference>
<evidence type="ECO:0000256" key="4">
    <source>
        <dbReference type="SAM" id="MobiDB-lite"/>
    </source>
</evidence>
<dbReference type="GO" id="GO:0008703">
    <property type="term" value="F:5-amino-6-(5-phosphoribosylamino)uracil reductase activity"/>
    <property type="evidence" value="ECO:0007669"/>
    <property type="project" value="InterPro"/>
</dbReference>
<comment type="pathway">
    <text evidence="1">Cofactor biosynthesis; riboflavin biosynthesis.</text>
</comment>
<dbReference type="PANTHER" id="PTHR38011:SF7">
    <property type="entry name" value="2,5-DIAMINO-6-RIBOSYLAMINO-4(3H)-PYRIMIDINONE 5'-PHOSPHATE REDUCTASE"/>
    <property type="match status" value="1"/>
</dbReference>
<sequence>MPVGGVEYSHRGHTLGVPSDTSGPETPSRTDSRHVVTLGETVRTERGRAVRSPRVARVSDRPHVLLSCAMSIDGYIDDASPERLRLSTPADFDRVDAVRATCDAILVGAGTVRADDPKLLVKSPSRRDRRVAQGMPADLTKVTVTWSGDLDPDARFFTTGDAPKLVYASSGNAEALAARLGDRAEVMDAGEPVHFPAMLADLARRGVRRLMVEGGGAIHTAFLQQGLVDEIQLVVAPFFLGDPAAPRFVGSGVFPQSPRRPMRLEEITRIGNLVMLRYLVGDHRA</sequence>
<feature type="region of interest" description="Disordered" evidence="4">
    <location>
        <begin position="1"/>
        <end position="33"/>
    </location>
</feature>
<evidence type="ECO:0000313" key="6">
    <source>
        <dbReference type="EMBL" id="RFU42580.1"/>
    </source>
</evidence>
<keyword evidence="3" id="KW-0560">Oxidoreductase</keyword>
<keyword evidence="7" id="KW-1185">Reference proteome</keyword>
<dbReference type="Gene3D" id="3.40.430.10">
    <property type="entry name" value="Dihydrofolate Reductase, subunit A"/>
    <property type="match status" value="1"/>
</dbReference>
<dbReference type="PANTHER" id="PTHR38011">
    <property type="entry name" value="DIHYDROFOLATE REDUCTASE FAMILY PROTEIN (AFU_ORTHOLOGUE AFUA_8G06820)"/>
    <property type="match status" value="1"/>
</dbReference>
<dbReference type="SUPFAM" id="SSF53597">
    <property type="entry name" value="Dihydrofolate reductase-like"/>
    <property type="match status" value="1"/>
</dbReference>
<organism evidence="6 7">
    <name type="scientific">Actinomadura logoneensis</name>
    <dbReference type="NCBI Taxonomy" id="2293572"/>
    <lineage>
        <taxon>Bacteria</taxon>
        <taxon>Bacillati</taxon>
        <taxon>Actinomycetota</taxon>
        <taxon>Actinomycetes</taxon>
        <taxon>Streptosporangiales</taxon>
        <taxon>Thermomonosporaceae</taxon>
        <taxon>Actinomadura</taxon>
    </lineage>
</organism>
<accession>A0A372JRJ8</accession>
<reference evidence="6 7" key="1">
    <citation type="submission" date="2018-08" db="EMBL/GenBank/DDBJ databases">
        <title>Actinomadura jelena sp. nov., a novel Actinomycete isolated from soil in Chad.</title>
        <authorList>
            <person name="Shi L."/>
        </authorList>
    </citation>
    <scope>NUCLEOTIDE SEQUENCE [LARGE SCALE GENOMIC DNA]</scope>
    <source>
        <strain evidence="6 7">NEAU-G17</strain>
    </source>
</reference>
<evidence type="ECO:0000259" key="5">
    <source>
        <dbReference type="Pfam" id="PF01872"/>
    </source>
</evidence>
<dbReference type="OrthoDB" id="9800865at2"/>
<proteinExistence type="predicted"/>
<protein>
    <submittedName>
        <fullName evidence="6">Deaminase</fullName>
    </submittedName>
</protein>
<evidence type="ECO:0000256" key="2">
    <source>
        <dbReference type="ARBA" id="ARBA00022857"/>
    </source>
</evidence>
<dbReference type="AlphaFoldDB" id="A0A372JRJ8"/>
<dbReference type="EMBL" id="QURH01000111">
    <property type="protein sequence ID" value="RFU42580.1"/>
    <property type="molecule type" value="Genomic_DNA"/>
</dbReference>
<evidence type="ECO:0000256" key="3">
    <source>
        <dbReference type="ARBA" id="ARBA00023002"/>
    </source>
</evidence>
<feature type="domain" description="Bacterial bifunctional deaminase-reductase C-terminal" evidence="5">
    <location>
        <begin position="62"/>
        <end position="274"/>
    </location>
</feature>
<dbReference type="InterPro" id="IPR024072">
    <property type="entry name" value="DHFR-like_dom_sf"/>
</dbReference>
<name>A0A372JRJ8_9ACTN</name>
<dbReference type="InterPro" id="IPR050765">
    <property type="entry name" value="Riboflavin_Biosynth_HTPR"/>
</dbReference>
<dbReference type="Pfam" id="PF01872">
    <property type="entry name" value="RibD_C"/>
    <property type="match status" value="1"/>
</dbReference>
<comment type="caution">
    <text evidence="6">The sequence shown here is derived from an EMBL/GenBank/DDBJ whole genome shotgun (WGS) entry which is preliminary data.</text>
</comment>
<evidence type="ECO:0000313" key="7">
    <source>
        <dbReference type="Proteomes" id="UP000261811"/>
    </source>
</evidence>
<dbReference type="GO" id="GO:0009231">
    <property type="term" value="P:riboflavin biosynthetic process"/>
    <property type="evidence" value="ECO:0007669"/>
    <property type="project" value="InterPro"/>
</dbReference>
<keyword evidence="2" id="KW-0521">NADP</keyword>
<dbReference type="InterPro" id="IPR002734">
    <property type="entry name" value="RibDG_C"/>
</dbReference>
<evidence type="ECO:0000256" key="1">
    <source>
        <dbReference type="ARBA" id="ARBA00005104"/>
    </source>
</evidence>
<gene>
    <name evidence="6" type="ORF">DZF91_05830</name>
</gene>